<dbReference type="InterPro" id="IPR050951">
    <property type="entry name" value="Retrovirus_Pol_polyprotein"/>
</dbReference>
<dbReference type="AlphaFoldDB" id="K3W8W9"/>
<dbReference type="PANTHER" id="PTHR37984">
    <property type="entry name" value="PROTEIN CBG26694"/>
    <property type="match status" value="1"/>
</dbReference>
<reference evidence="3" key="2">
    <citation type="submission" date="2010-04" db="EMBL/GenBank/DDBJ databases">
        <authorList>
            <person name="Buell R."/>
            <person name="Hamilton J."/>
            <person name="Hostetler J."/>
        </authorList>
    </citation>
    <scope>NUCLEOTIDE SEQUENCE [LARGE SCALE GENOMIC DNA]</scope>
    <source>
        <strain evidence="3">DAOM:BR144</strain>
    </source>
</reference>
<keyword evidence="3" id="KW-1185">Reference proteome</keyword>
<dbReference type="HOGENOM" id="CLU_1986049_0_0_1"/>
<dbReference type="EMBL" id="GL376626">
    <property type="status" value="NOT_ANNOTATED_CDS"/>
    <property type="molecule type" value="Genomic_DNA"/>
</dbReference>
<organism evidence="2 3">
    <name type="scientific">Globisporangium ultimum (strain ATCC 200006 / CBS 805.95 / DAOM BR144)</name>
    <name type="common">Pythium ultimum</name>
    <dbReference type="NCBI Taxonomy" id="431595"/>
    <lineage>
        <taxon>Eukaryota</taxon>
        <taxon>Sar</taxon>
        <taxon>Stramenopiles</taxon>
        <taxon>Oomycota</taxon>
        <taxon>Peronosporomycetes</taxon>
        <taxon>Pythiales</taxon>
        <taxon>Pythiaceae</taxon>
        <taxon>Globisporangium</taxon>
    </lineage>
</organism>
<name>K3W8W9_GLOUD</name>
<dbReference type="Gene3D" id="3.30.420.10">
    <property type="entry name" value="Ribonuclease H-like superfamily/Ribonuclease H"/>
    <property type="match status" value="1"/>
</dbReference>
<dbReference type="PANTHER" id="PTHR37984:SF5">
    <property type="entry name" value="PROTEIN NYNRIN-LIKE"/>
    <property type="match status" value="1"/>
</dbReference>
<dbReference type="GO" id="GO:0003676">
    <property type="term" value="F:nucleic acid binding"/>
    <property type="evidence" value="ECO:0007669"/>
    <property type="project" value="InterPro"/>
</dbReference>
<dbReference type="VEuPathDB" id="FungiDB:PYU1_G001410"/>
<dbReference type="OMA" id="MCKAMSS"/>
<sequence>MFQDVEACVGHKGQPRNPSIGNLLTEYPFQILSIDFVILLLVSARGNTALLLFQDAFSGFVMCKAMSSTTAQEVAEAYEEQVFQRCGANSYIRHGQDPRLMEKVFGEFRDMMGCQQNDTSLSTTSE</sequence>
<reference evidence="2" key="3">
    <citation type="submission" date="2015-02" db="UniProtKB">
        <authorList>
            <consortium name="EnsemblProtists"/>
        </authorList>
    </citation>
    <scope>IDENTIFICATION</scope>
    <source>
        <strain evidence="2">DAOM BR144</strain>
    </source>
</reference>
<dbReference type="InParanoid" id="K3W8W9"/>
<accession>K3W8W9</accession>
<dbReference type="Proteomes" id="UP000019132">
    <property type="component" value="Unassembled WGS sequence"/>
</dbReference>
<dbReference type="InterPro" id="IPR012337">
    <property type="entry name" value="RNaseH-like_sf"/>
</dbReference>
<protein>
    <recommendedName>
        <fullName evidence="1">Integrase catalytic domain-containing protein</fullName>
    </recommendedName>
</protein>
<reference evidence="3" key="1">
    <citation type="journal article" date="2010" name="Genome Biol.">
        <title>Genome sequence of the necrotrophic plant pathogen Pythium ultimum reveals original pathogenicity mechanisms and effector repertoire.</title>
        <authorList>
            <person name="Levesque C.A."/>
            <person name="Brouwer H."/>
            <person name="Cano L."/>
            <person name="Hamilton J.P."/>
            <person name="Holt C."/>
            <person name="Huitema E."/>
            <person name="Raffaele S."/>
            <person name="Robideau G.P."/>
            <person name="Thines M."/>
            <person name="Win J."/>
            <person name="Zerillo M.M."/>
            <person name="Beakes G.W."/>
            <person name="Boore J.L."/>
            <person name="Busam D."/>
            <person name="Dumas B."/>
            <person name="Ferriera S."/>
            <person name="Fuerstenberg S.I."/>
            <person name="Gachon C.M."/>
            <person name="Gaulin E."/>
            <person name="Govers F."/>
            <person name="Grenville-Briggs L."/>
            <person name="Horner N."/>
            <person name="Hostetler J."/>
            <person name="Jiang R.H."/>
            <person name="Johnson J."/>
            <person name="Krajaejun T."/>
            <person name="Lin H."/>
            <person name="Meijer H.J."/>
            <person name="Moore B."/>
            <person name="Morris P."/>
            <person name="Phuntmart V."/>
            <person name="Puiu D."/>
            <person name="Shetty J."/>
            <person name="Stajich J.E."/>
            <person name="Tripathy S."/>
            <person name="Wawra S."/>
            <person name="van West P."/>
            <person name="Whitty B.R."/>
            <person name="Coutinho P.M."/>
            <person name="Henrissat B."/>
            <person name="Martin F."/>
            <person name="Thomas P.D."/>
            <person name="Tyler B.M."/>
            <person name="De Vries R.P."/>
            <person name="Kamoun S."/>
            <person name="Yandell M."/>
            <person name="Tisserat N."/>
            <person name="Buell C.R."/>
        </authorList>
    </citation>
    <scope>NUCLEOTIDE SEQUENCE</scope>
    <source>
        <strain evidence="3">DAOM:BR144</strain>
    </source>
</reference>
<dbReference type="SUPFAM" id="SSF53098">
    <property type="entry name" value="Ribonuclease H-like"/>
    <property type="match status" value="1"/>
</dbReference>
<dbReference type="InterPro" id="IPR036397">
    <property type="entry name" value="RNaseH_sf"/>
</dbReference>
<evidence type="ECO:0000313" key="3">
    <source>
        <dbReference type="Proteomes" id="UP000019132"/>
    </source>
</evidence>
<evidence type="ECO:0000313" key="2">
    <source>
        <dbReference type="EnsemblProtists" id="PYU1_T001410"/>
    </source>
</evidence>
<dbReference type="EnsemblProtists" id="PYU1_T001410">
    <property type="protein sequence ID" value="PYU1_T001410"/>
    <property type="gene ID" value="PYU1_G001410"/>
</dbReference>
<feature type="domain" description="Integrase catalytic" evidence="1">
    <location>
        <begin position="24"/>
        <end position="126"/>
    </location>
</feature>
<proteinExistence type="predicted"/>
<dbReference type="GO" id="GO:0015074">
    <property type="term" value="P:DNA integration"/>
    <property type="evidence" value="ECO:0007669"/>
    <property type="project" value="InterPro"/>
</dbReference>
<dbReference type="InterPro" id="IPR001584">
    <property type="entry name" value="Integrase_cat-core"/>
</dbReference>
<dbReference type="PROSITE" id="PS50994">
    <property type="entry name" value="INTEGRASE"/>
    <property type="match status" value="1"/>
</dbReference>
<evidence type="ECO:0000259" key="1">
    <source>
        <dbReference type="PROSITE" id="PS50994"/>
    </source>
</evidence>